<dbReference type="InterPro" id="IPR050845">
    <property type="entry name" value="Cu-binding_ET"/>
</dbReference>
<keyword evidence="3" id="KW-0479">Metal-binding</keyword>
<dbReference type="GO" id="GO:0042597">
    <property type="term" value="C:periplasmic space"/>
    <property type="evidence" value="ECO:0007669"/>
    <property type="project" value="UniProtKB-SubCell"/>
</dbReference>
<evidence type="ECO:0000313" key="10">
    <source>
        <dbReference type="EMBL" id="CAB3871549.1"/>
    </source>
</evidence>
<evidence type="ECO:0000256" key="3">
    <source>
        <dbReference type="ARBA" id="ARBA00022723"/>
    </source>
</evidence>
<keyword evidence="8" id="KW-0732">Signal</keyword>
<dbReference type="Proteomes" id="UP000494117">
    <property type="component" value="Unassembled WGS sequence"/>
</dbReference>
<feature type="domain" description="Blue (type 1) copper" evidence="9">
    <location>
        <begin position="59"/>
        <end position="165"/>
    </location>
</feature>
<keyword evidence="6" id="KW-0186">Copper</keyword>
<accession>A0A6S7DPQ8</accession>
<proteinExistence type="predicted"/>
<dbReference type="InterPro" id="IPR000923">
    <property type="entry name" value="BlueCu_1"/>
</dbReference>
<evidence type="ECO:0000259" key="9">
    <source>
        <dbReference type="Pfam" id="PF00127"/>
    </source>
</evidence>
<keyword evidence="4" id="KW-0574">Periplasm</keyword>
<evidence type="ECO:0000256" key="1">
    <source>
        <dbReference type="ARBA" id="ARBA00004418"/>
    </source>
</evidence>
<evidence type="ECO:0000256" key="6">
    <source>
        <dbReference type="ARBA" id="ARBA00023008"/>
    </source>
</evidence>
<evidence type="ECO:0000256" key="5">
    <source>
        <dbReference type="ARBA" id="ARBA00022982"/>
    </source>
</evidence>
<dbReference type="AlphaFoldDB" id="A0A6S7DPQ8"/>
<organism evidence="10 11">
    <name type="scientific">Achromobacter anxifer</name>
    <dbReference type="NCBI Taxonomy" id="1287737"/>
    <lineage>
        <taxon>Bacteria</taxon>
        <taxon>Pseudomonadati</taxon>
        <taxon>Pseudomonadota</taxon>
        <taxon>Betaproteobacteria</taxon>
        <taxon>Burkholderiales</taxon>
        <taxon>Alcaligenaceae</taxon>
        <taxon>Achromobacter</taxon>
    </lineage>
</organism>
<sequence>MKKLVNLAQGAVAAGAFLLSFGVMAAPGHGADHGGGHGASQPAAIGKPGNPAKVSRTIAVDMTDAMRFTPDKIDVKAGETIRFKVTNSGKIRHEMVLGTPADLDGHYQMMLKDPGMRHEEPNSVSLEAGKTGDIVWTFDKAGSVAFGCLEPGHYPAGMKGAVSVK</sequence>
<keyword evidence="5" id="KW-0249">Electron transport</keyword>
<dbReference type="InterPro" id="IPR028871">
    <property type="entry name" value="BlueCu_1_BS"/>
</dbReference>
<dbReference type="GO" id="GO:0009055">
    <property type="term" value="F:electron transfer activity"/>
    <property type="evidence" value="ECO:0007669"/>
    <property type="project" value="InterPro"/>
</dbReference>
<keyword evidence="11" id="KW-1185">Reference proteome</keyword>
<evidence type="ECO:0000256" key="2">
    <source>
        <dbReference type="ARBA" id="ARBA00022448"/>
    </source>
</evidence>
<dbReference type="PANTHER" id="PTHR38439:SF3">
    <property type="entry name" value="COPPER-RESISTANT CUPROPROTEIN COPI"/>
    <property type="match status" value="1"/>
</dbReference>
<dbReference type="Gene3D" id="2.60.40.420">
    <property type="entry name" value="Cupredoxins - blue copper proteins"/>
    <property type="match status" value="1"/>
</dbReference>
<evidence type="ECO:0000313" key="11">
    <source>
        <dbReference type="Proteomes" id="UP000494117"/>
    </source>
</evidence>
<reference evidence="10 11" key="1">
    <citation type="submission" date="2020-04" db="EMBL/GenBank/DDBJ databases">
        <authorList>
            <person name="De Canck E."/>
        </authorList>
    </citation>
    <scope>NUCLEOTIDE SEQUENCE [LARGE SCALE GENOMIC DNA]</scope>
    <source>
        <strain evidence="10 11">LMG 26858</strain>
    </source>
</reference>
<dbReference type="PANTHER" id="PTHR38439">
    <property type="entry name" value="AURACYANIN-B"/>
    <property type="match status" value="1"/>
</dbReference>
<dbReference type="CDD" id="cd04211">
    <property type="entry name" value="Cupredoxin_like_2"/>
    <property type="match status" value="1"/>
</dbReference>
<dbReference type="RefSeq" id="WP_175207598.1">
    <property type="nucleotide sequence ID" value="NZ_CADILG010000018.1"/>
</dbReference>
<evidence type="ECO:0000256" key="4">
    <source>
        <dbReference type="ARBA" id="ARBA00022764"/>
    </source>
</evidence>
<dbReference type="Pfam" id="PF00127">
    <property type="entry name" value="Copper-bind"/>
    <property type="match status" value="1"/>
</dbReference>
<dbReference type="InterPro" id="IPR008972">
    <property type="entry name" value="Cupredoxin"/>
</dbReference>
<protein>
    <recommendedName>
        <fullName evidence="9">Blue (type 1) copper domain-containing protein</fullName>
    </recommendedName>
</protein>
<feature type="region of interest" description="Disordered" evidence="7">
    <location>
        <begin position="30"/>
        <end position="52"/>
    </location>
</feature>
<evidence type="ECO:0000256" key="7">
    <source>
        <dbReference type="SAM" id="MobiDB-lite"/>
    </source>
</evidence>
<feature type="signal peptide" evidence="8">
    <location>
        <begin position="1"/>
        <end position="25"/>
    </location>
</feature>
<keyword evidence="2" id="KW-0813">Transport</keyword>
<dbReference type="SUPFAM" id="SSF49503">
    <property type="entry name" value="Cupredoxins"/>
    <property type="match status" value="1"/>
</dbReference>
<dbReference type="GO" id="GO:0005507">
    <property type="term" value="F:copper ion binding"/>
    <property type="evidence" value="ECO:0007669"/>
    <property type="project" value="InterPro"/>
</dbReference>
<feature type="chain" id="PRO_5028850280" description="Blue (type 1) copper domain-containing protein" evidence="8">
    <location>
        <begin position="26"/>
        <end position="165"/>
    </location>
</feature>
<dbReference type="EMBL" id="CADILG010000018">
    <property type="protein sequence ID" value="CAB3871549.1"/>
    <property type="molecule type" value="Genomic_DNA"/>
</dbReference>
<gene>
    <name evidence="10" type="ORF">LMG26858_02754</name>
</gene>
<evidence type="ECO:0000256" key="8">
    <source>
        <dbReference type="SAM" id="SignalP"/>
    </source>
</evidence>
<name>A0A6S7DPQ8_9BURK</name>
<dbReference type="PROSITE" id="PS00196">
    <property type="entry name" value="COPPER_BLUE"/>
    <property type="match status" value="1"/>
</dbReference>
<comment type="subcellular location">
    <subcellularLocation>
        <location evidence="1">Periplasm</location>
    </subcellularLocation>
</comment>